<keyword evidence="1" id="KW-0472">Membrane</keyword>
<dbReference type="EMBL" id="RHHU01000017">
    <property type="protein sequence ID" value="RNB80511.1"/>
    <property type="molecule type" value="Genomic_DNA"/>
</dbReference>
<keyword evidence="1" id="KW-0812">Transmembrane</keyword>
<keyword evidence="3" id="KW-1185">Reference proteome</keyword>
<comment type="caution">
    <text evidence="2">The sequence shown here is derived from an EMBL/GenBank/DDBJ whole genome shotgun (WGS) entry which is preliminary data.</text>
</comment>
<dbReference type="PROSITE" id="PS51257">
    <property type="entry name" value="PROKAR_LIPOPROTEIN"/>
    <property type="match status" value="1"/>
</dbReference>
<feature type="transmembrane region" description="Helical" evidence="1">
    <location>
        <begin position="44"/>
        <end position="65"/>
    </location>
</feature>
<evidence type="ECO:0000313" key="3">
    <source>
        <dbReference type="Proteomes" id="UP000269573"/>
    </source>
</evidence>
<dbReference type="AlphaFoldDB" id="A0A3M8CYZ2"/>
<evidence type="ECO:0000256" key="1">
    <source>
        <dbReference type="SAM" id="Phobius"/>
    </source>
</evidence>
<gene>
    <name evidence="2" type="ORF">EDM59_24600</name>
</gene>
<sequence length="66" mass="7563">MTRVSENIILIDNAWWILIPLLLVIIGFSCFVVGLFYRFDRVNLTVSALCFLCLLLFCLGSYLFLG</sequence>
<evidence type="ECO:0000313" key="2">
    <source>
        <dbReference type="EMBL" id="RNB80511.1"/>
    </source>
</evidence>
<protein>
    <submittedName>
        <fullName evidence="2">Uncharacterized protein</fullName>
    </submittedName>
</protein>
<accession>A0A3M8CYZ2</accession>
<feature type="transmembrane region" description="Helical" evidence="1">
    <location>
        <begin position="15"/>
        <end position="37"/>
    </location>
</feature>
<proteinExistence type="predicted"/>
<name>A0A3M8CYZ2_9BACL</name>
<keyword evidence="1" id="KW-1133">Transmembrane helix</keyword>
<dbReference type="Proteomes" id="UP000269573">
    <property type="component" value="Unassembled WGS sequence"/>
</dbReference>
<organism evidence="2 3">
    <name type="scientific">Brevibacillus nitrificans</name>
    <dbReference type="NCBI Taxonomy" id="651560"/>
    <lineage>
        <taxon>Bacteria</taxon>
        <taxon>Bacillati</taxon>
        <taxon>Bacillota</taxon>
        <taxon>Bacilli</taxon>
        <taxon>Bacillales</taxon>
        <taxon>Paenibacillaceae</taxon>
        <taxon>Brevibacillus</taxon>
    </lineage>
</organism>
<reference evidence="2 3" key="1">
    <citation type="submission" date="2018-10" db="EMBL/GenBank/DDBJ databases">
        <title>Phylogenomics of Brevibacillus.</title>
        <authorList>
            <person name="Dunlap C."/>
        </authorList>
    </citation>
    <scope>NUCLEOTIDE SEQUENCE [LARGE SCALE GENOMIC DNA]</scope>
    <source>
        <strain evidence="2 3">JCM 15774</strain>
    </source>
</reference>